<evidence type="ECO:0000256" key="1">
    <source>
        <dbReference type="SAM" id="Phobius"/>
    </source>
</evidence>
<feature type="transmembrane region" description="Helical" evidence="1">
    <location>
        <begin position="155"/>
        <end position="173"/>
    </location>
</feature>
<evidence type="ECO:0000259" key="2">
    <source>
        <dbReference type="Pfam" id="PF07670"/>
    </source>
</evidence>
<keyword evidence="1" id="KW-0812">Transmembrane</keyword>
<dbReference type="InterPro" id="IPR052549">
    <property type="entry name" value="SpmB"/>
</dbReference>
<dbReference type="Pfam" id="PF07670">
    <property type="entry name" value="Gate"/>
    <property type="match status" value="1"/>
</dbReference>
<sequence length="178" mass="19523">MITEMLETAAPLVIPFMIFVVFIYAHIKKVDIFEIFVEGAKDGFMMAIKLIPYLVGIYVAVGIFRESGAIDILVGLFSPILSIIKAPTEVLFLSIVRSLSGPAALGMLLEIFDKYGPDSFIGRLGSTLIGSTDTTFYIIAVYFGSVGIRNPRYSIPVGLFADFASFVASVYIVRKLFL</sequence>
<keyword evidence="4" id="KW-1185">Reference proteome</keyword>
<evidence type="ECO:0000313" key="4">
    <source>
        <dbReference type="Proteomes" id="UP000280960"/>
    </source>
</evidence>
<feature type="transmembrane region" description="Helical" evidence="1">
    <location>
        <begin position="43"/>
        <end position="61"/>
    </location>
</feature>
<gene>
    <name evidence="3" type="ORF">D2962_03990</name>
</gene>
<feature type="transmembrane region" description="Helical" evidence="1">
    <location>
        <begin position="9"/>
        <end position="27"/>
    </location>
</feature>
<dbReference type="PANTHER" id="PTHR35793:SF2">
    <property type="entry name" value="INNER MEMBRANE PROTEIN YJIG"/>
    <property type="match status" value="1"/>
</dbReference>
<evidence type="ECO:0000313" key="3">
    <source>
        <dbReference type="EMBL" id="AYO29877.1"/>
    </source>
</evidence>
<proteinExistence type="predicted"/>
<reference evidence="3 4" key="1">
    <citation type="submission" date="2018-10" db="EMBL/GenBank/DDBJ databases">
        <authorList>
            <person name="Zhang X."/>
        </authorList>
    </citation>
    <scope>NUCLEOTIDE SEQUENCE [LARGE SCALE GENOMIC DNA]</scope>
    <source>
        <strain evidence="3 4">SK-G1</strain>
    </source>
</reference>
<dbReference type="PANTHER" id="PTHR35793">
    <property type="entry name" value="INNER MEMBRANE PROTEIN YJIG"/>
    <property type="match status" value="1"/>
</dbReference>
<feature type="transmembrane region" description="Helical" evidence="1">
    <location>
        <begin position="124"/>
        <end position="143"/>
    </location>
</feature>
<dbReference type="KEGG" id="bacg:D2962_03990"/>
<dbReference type="AlphaFoldDB" id="A0A3G2R4N4"/>
<accession>A0A3G2R4N4</accession>
<dbReference type="RefSeq" id="WP_120765330.1">
    <property type="nucleotide sequence ID" value="NZ_CP033169.1"/>
</dbReference>
<organism evidence="3 4">
    <name type="scientific">Biomaibacter acetigenes</name>
    <dbReference type="NCBI Taxonomy" id="2316383"/>
    <lineage>
        <taxon>Bacteria</taxon>
        <taxon>Bacillati</taxon>
        <taxon>Bacillota</taxon>
        <taxon>Clostridia</taxon>
        <taxon>Thermosediminibacterales</taxon>
        <taxon>Tepidanaerobacteraceae</taxon>
        <taxon>Biomaibacter</taxon>
    </lineage>
</organism>
<dbReference type="Proteomes" id="UP000280960">
    <property type="component" value="Chromosome"/>
</dbReference>
<dbReference type="InterPro" id="IPR011642">
    <property type="entry name" value="Gate_dom"/>
</dbReference>
<keyword evidence="1" id="KW-0472">Membrane</keyword>
<feature type="transmembrane region" description="Helical" evidence="1">
    <location>
        <begin position="68"/>
        <end position="84"/>
    </location>
</feature>
<dbReference type="GO" id="GO:0005886">
    <property type="term" value="C:plasma membrane"/>
    <property type="evidence" value="ECO:0007669"/>
    <property type="project" value="TreeGrafter"/>
</dbReference>
<keyword evidence="1" id="KW-1133">Transmembrane helix</keyword>
<feature type="domain" description="Nucleoside transporter/FeoB GTPase Gate" evidence="2">
    <location>
        <begin position="47"/>
        <end position="148"/>
    </location>
</feature>
<dbReference type="EMBL" id="CP033169">
    <property type="protein sequence ID" value="AYO29877.1"/>
    <property type="molecule type" value="Genomic_DNA"/>
</dbReference>
<protein>
    <submittedName>
        <fullName evidence="3">Spore maturation protein</fullName>
    </submittedName>
</protein>
<name>A0A3G2R4N4_9FIRM</name>